<dbReference type="GO" id="GO:0009245">
    <property type="term" value="P:lipid A biosynthetic process"/>
    <property type="evidence" value="ECO:0007669"/>
    <property type="project" value="UniProtKB-UniRule"/>
</dbReference>
<sequence>MTKEKRPTATKSLEAYMLSVIRGRRGVVPLLLRGFLLLLALLHRVGLELYLLIYQVGLRRRTRLPRPVISVGNITAGGTGKTPTVHTLCRLLKEEGLQPAVLSRGYRGRFEHGSAIVSDGQKIRLSVQEAGDEAYLLARNLPGVPVVVGKDRRVTGALSIGQFQPDVLVLDDGMQFWQLHRDVEIVLVNALNPFDNGWIFPRGLLREPPSHLRRAHIILLTNAGRLTVAALEALRARIRRLAPGKPIFTADPVPGQLRFLADQVYVPAQWLAGRRVVAVSAIADPTLFESMIGELGGILAASFRFRDHHVYTPKEIEQVMEKACTVNAEAVITTEKDAVKLMPLRSARPLAALQVSMHIDAEHEFMTEVLKAVEEAQADRRW</sequence>
<evidence type="ECO:0000256" key="12">
    <source>
        <dbReference type="ARBA" id="ARBA00029757"/>
    </source>
</evidence>
<evidence type="ECO:0000256" key="8">
    <source>
        <dbReference type="ARBA" id="ARBA00022741"/>
    </source>
</evidence>
<name>S0EVF4_CHTCT</name>
<evidence type="ECO:0000256" key="4">
    <source>
        <dbReference type="ARBA" id="ARBA00016436"/>
    </source>
</evidence>
<evidence type="ECO:0000256" key="7">
    <source>
        <dbReference type="ARBA" id="ARBA00022679"/>
    </source>
</evidence>
<dbReference type="SUPFAM" id="SSF52540">
    <property type="entry name" value="P-loop containing nucleoside triphosphate hydrolases"/>
    <property type="match status" value="1"/>
</dbReference>
<keyword evidence="11 13" id="KW-0443">Lipid metabolism</keyword>
<evidence type="ECO:0000256" key="5">
    <source>
        <dbReference type="ARBA" id="ARBA00022516"/>
    </source>
</evidence>
<keyword evidence="10 13" id="KW-0067">ATP-binding</keyword>
<comment type="similarity">
    <text evidence="13">Belongs to the LpxK family.</text>
</comment>
<keyword evidence="8 13" id="KW-0547">Nucleotide-binding</keyword>
<dbReference type="STRING" id="454171.CP488_02148"/>
<accession>S0EVF4</accession>
<dbReference type="GO" id="GO:0005524">
    <property type="term" value="F:ATP binding"/>
    <property type="evidence" value="ECO:0007669"/>
    <property type="project" value="UniProtKB-UniRule"/>
</dbReference>
<comment type="pathway">
    <text evidence="2 13">Glycolipid biosynthesis; lipid IV(A) biosynthesis; lipid IV(A) from (3R)-3-hydroxytetradecanoyl-[acyl-carrier-protein] and UDP-N-acetyl-alpha-D-glucosamine: step 6/6.</text>
</comment>
<evidence type="ECO:0000256" key="10">
    <source>
        <dbReference type="ARBA" id="ARBA00022840"/>
    </source>
</evidence>
<keyword evidence="7 13" id="KW-0808">Transferase</keyword>
<protein>
    <recommendedName>
        <fullName evidence="4 13">Tetraacyldisaccharide 4'-kinase</fullName>
        <ecNumber evidence="3 13">2.7.1.130</ecNumber>
    </recommendedName>
    <alternativeName>
        <fullName evidence="12 13">Lipid A 4'-kinase</fullName>
    </alternativeName>
</protein>
<comment type="catalytic activity">
    <reaction evidence="13">
        <text>a lipid A disaccharide + ATP = a lipid IVA + ADP + H(+)</text>
        <dbReference type="Rhea" id="RHEA:67840"/>
        <dbReference type="ChEBI" id="CHEBI:15378"/>
        <dbReference type="ChEBI" id="CHEBI:30616"/>
        <dbReference type="ChEBI" id="CHEBI:176343"/>
        <dbReference type="ChEBI" id="CHEBI:176425"/>
        <dbReference type="ChEBI" id="CHEBI:456216"/>
        <dbReference type="EC" id="2.7.1.130"/>
    </reaction>
</comment>
<dbReference type="NCBIfam" id="TIGR00682">
    <property type="entry name" value="lpxK"/>
    <property type="match status" value="1"/>
</dbReference>
<dbReference type="Pfam" id="PF02606">
    <property type="entry name" value="LpxK"/>
    <property type="match status" value="1"/>
</dbReference>
<evidence type="ECO:0000256" key="3">
    <source>
        <dbReference type="ARBA" id="ARBA00012071"/>
    </source>
</evidence>
<dbReference type="InterPro" id="IPR003758">
    <property type="entry name" value="LpxK"/>
</dbReference>
<organism evidence="15 16">
    <name type="scientific">Chthonomonas calidirosea (strain DSM 23976 / ICMP 18418 / T49)</name>
    <dbReference type="NCBI Taxonomy" id="1303518"/>
    <lineage>
        <taxon>Bacteria</taxon>
        <taxon>Bacillati</taxon>
        <taxon>Armatimonadota</taxon>
        <taxon>Chthonomonadia</taxon>
        <taxon>Chthonomonadales</taxon>
        <taxon>Chthonomonadaceae</taxon>
        <taxon>Chthonomonas</taxon>
    </lineage>
</organism>
<reference evidence="16" key="1">
    <citation type="submission" date="2013-03" db="EMBL/GenBank/DDBJ databases">
        <title>Genome sequence of Chthonomonas calidirosea, the first sequenced genome from the Armatimonadetes phylum (formally candidate division OP10).</title>
        <authorList>
            <person name="Lee K.C.Y."/>
            <person name="Morgan X.C."/>
            <person name="Dunfield P.F."/>
            <person name="Tamas I."/>
            <person name="Houghton K.M."/>
            <person name="Vyssotski M."/>
            <person name="Ryan J.L.J."/>
            <person name="Lagutin K."/>
            <person name="McDonald I.R."/>
            <person name="Stott M.B."/>
        </authorList>
    </citation>
    <scope>NUCLEOTIDE SEQUENCE [LARGE SCALE GENOMIC DNA]</scope>
    <source>
        <strain evidence="16">DSM 23976 / ICMP 18418 / T49</strain>
    </source>
</reference>
<evidence type="ECO:0000313" key="16">
    <source>
        <dbReference type="Proteomes" id="UP000014227"/>
    </source>
</evidence>
<dbReference type="EC" id="2.7.1.130" evidence="3 13"/>
<comment type="function">
    <text evidence="1 13">Transfers the gamma-phosphate of ATP to the 4'-position of a tetraacyldisaccharide 1-phosphate intermediate (termed DS-1-P) to form tetraacyldisaccharide 1,4'-bis-phosphate (lipid IVA).</text>
</comment>
<keyword evidence="14" id="KW-0472">Membrane</keyword>
<keyword evidence="16" id="KW-1185">Reference proteome</keyword>
<dbReference type="KEGG" id="ccz:CCALI_01946"/>
<keyword evidence="14" id="KW-0812">Transmembrane</keyword>
<dbReference type="PANTHER" id="PTHR42724:SF1">
    <property type="entry name" value="TETRAACYLDISACCHARIDE 4'-KINASE, MITOCHONDRIAL-RELATED"/>
    <property type="match status" value="1"/>
</dbReference>
<evidence type="ECO:0000256" key="9">
    <source>
        <dbReference type="ARBA" id="ARBA00022777"/>
    </source>
</evidence>
<feature type="binding site" evidence="13">
    <location>
        <begin position="75"/>
        <end position="82"/>
    </location>
    <ligand>
        <name>ATP</name>
        <dbReference type="ChEBI" id="CHEBI:30616"/>
    </ligand>
</feature>
<dbReference type="AlphaFoldDB" id="S0EVF4"/>
<proteinExistence type="inferred from homology"/>
<dbReference type="UniPathway" id="UPA00359">
    <property type="reaction ID" value="UER00482"/>
</dbReference>
<evidence type="ECO:0000313" key="15">
    <source>
        <dbReference type="EMBL" id="CCW35753.1"/>
    </source>
</evidence>
<dbReference type="GO" id="GO:0009244">
    <property type="term" value="P:lipopolysaccharide core region biosynthetic process"/>
    <property type="evidence" value="ECO:0007669"/>
    <property type="project" value="TreeGrafter"/>
</dbReference>
<dbReference type="GO" id="GO:0005886">
    <property type="term" value="C:plasma membrane"/>
    <property type="evidence" value="ECO:0007669"/>
    <property type="project" value="TreeGrafter"/>
</dbReference>
<evidence type="ECO:0000256" key="1">
    <source>
        <dbReference type="ARBA" id="ARBA00002274"/>
    </source>
</evidence>
<evidence type="ECO:0000256" key="13">
    <source>
        <dbReference type="HAMAP-Rule" id="MF_00409"/>
    </source>
</evidence>
<dbReference type="PATRIC" id="fig|1303518.3.peg.2002"/>
<keyword evidence="5 13" id="KW-0444">Lipid biosynthesis</keyword>
<feature type="transmembrane region" description="Helical" evidence="14">
    <location>
        <begin position="30"/>
        <end position="53"/>
    </location>
</feature>
<gene>
    <name evidence="13" type="primary">lpxK</name>
    <name evidence="15" type="ORF">CCALI_01946</name>
</gene>
<evidence type="ECO:0000256" key="6">
    <source>
        <dbReference type="ARBA" id="ARBA00022556"/>
    </source>
</evidence>
<dbReference type="eggNOG" id="COG1663">
    <property type="taxonomic scope" value="Bacteria"/>
</dbReference>
<dbReference type="Proteomes" id="UP000014227">
    <property type="component" value="Chromosome I"/>
</dbReference>
<dbReference type="InParanoid" id="S0EVF4"/>
<dbReference type="GO" id="GO:0009029">
    <property type="term" value="F:lipid-A 4'-kinase activity"/>
    <property type="evidence" value="ECO:0007669"/>
    <property type="project" value="UniProtKB-UniRule"/>
</dbReference>
<keyword evidence="14" id="KW-1133">Transmembrane helix</keyword>
<dbReference type="InterPro" id="IPR027417">
    <property type="entry name" value="P-loop_NTPase"/>
</dbReference>
<dbReference type="HAMAP" id="MF_00409">
    <property type="entry name" value="LpxK"/>
    <property type="match status" value="1"/>
</dbReference>
<dbReference type="HOGENOM" id="CLU_038816_6_0_0"/>
<evidence type="ECO:0000256" key="14">
    <source>
        <dbReference type="SAM" id="Phobius"/>
    </source>
</evidence>
<evidence type="ECO:0000256" key="11">
    <source>
        <dbReference type="ARBA" id="ARBA00023098"/>
    </source>
</evidence>
<evidence type="ECO:0000256" key="2">
    <source>
        <dbReference type="ARBA" id="ARBA00004870"/>
    </source>
</evidence>
<dbReference type="RefSeq" id="WP_016483278.1">
    <property type="nucleotide sequence ID" value="NC_021487.1"/>
</dbReference>
<dbReference type="PANTHER" id="PTHR42724">
    <property type="entry name" value="TETRAACYLDISACCHARIDE 4'-KINASE"/>
    <property type="match status" value="1"/>
</dbReference>
<dbReference type="EMBL" id="HF951689">
    <property type="protein sequence ID" value="CCW35753.1"/>
    <property type="molecule type" value="Genomic_DNA"/>
</dbReference>
<keyword evidence="9 13" id="KW-0418">Kinase</keyword>
<keyword evidence="6 13" id="KW-0441">Lipid A biosynthesis</keyword>